<dbReference type="RefSeq" id="WP_284246098.1">
    <property type="nucleotide sequence ID" value="NZ_BSST01000001.1"/>
</dbReference>
<protein>
    <recommendedName>
        <fullName evidence="3">QueD like 2</fullName>
    </recommendedName>
</protein>
<name>A0ABQ6GZF5_9GAMM</name>
<dbReference type="EMBL" id="BSST01000001">
    <property type="protein sequence ID" value="GLX80135.1"/>
    <property type="molecule type" value="Genomic_DNA"/>
</dbReference>
<keyword evidence="2" id="KW-1185">Reference proteome</keyword>
<evidence type="ECO:0000313" key="2">
    <source>
        <dbReference type="Proteomes" id="UP001157186"/>
    </source>
</evidence>
<gene>
    <name evidence="1" type="ORF">tinsulaeT_34750</name>
</gene>
<proteinExistence type="predicted"/>
<accession>A0ABQ6GZF5</accession>
<reference evidence="1 2" key="1">
    <citation type="submission" date="2023-03" db="EMBL/GenBank/DDBJ databases">
        <title>Draft genome sequence of Thalassotalea insulae KCTC 62186T.</title>
        <authorList>
            <person name="Sawabe T."/>
        </authorList>
    </citation>
    <scope>NUCLEOTIDE SEQUENCE [LARGE SCALE GENOMIC DNA]</scope>
    <source>
        <strain evidence="1 2">KCTC 62186</strain>
    </source>
</reference>
<dbReference type="Proteomes" id="UP001157186">
    <property type="component" value="Unassembled WGS sequence"/>
</dbReference>
<organism evidence="1 2">
    <name type="scientific">Thalassotalea insulae</name>
    <dbReference type="NCBI Taxonomy" id="2056778"/>
    <lineage>
        <taxon>Bacteria</taxon>
        <taxon>Pseudomonadati</taxon>
        <taxon>Pseudomonadota</taxon>
        <taxon>Gammaproteobacteria</taxon>
        <taxon>Alteromonadales</taxon>
        <taxon>Colwelliaceae</taxon>
        <taxon>Thalassotalea</taxon>
    </lineage>
</organism>
<evidence type="ECO:0000313" key="1">
    <source>
        <dbReference type="EMBL" id="GLX80135.1"/>
    </source>
</evidence>
<comment type="caution">
    <text evidence="1">The sequence shown here is derived from an EMBL/GenBank/DDBJ whole genome shotgun (WGS) entry which is preliminary data.</text>
</comment>
<evidence type="ECO:0008006" key="3">
    <source>
        <dbReference type="Google" id="ProtNLM"/>
    </source>
</evidence>
<dbReference type="Pfam" id="PF11993">
    <property type="entry name" value="VC2046"/>
    <property type="match status" value="1"/>
</dbReference>
<sequence>MLKPLDTDILVEELQLGEKLNQSVHSSRRSDFALMLAMLTEDVRAHSQFHLPKTDEPVNTLDEEQLRKQFDLPEKQRLALNNIDEISEFSQAELIATQQLASIHLAQAIKPKPLAFRDDSKHIALAVMENTSLYCQQQHQQPNELADAHLAFNVNEWLKTVQTTIVKSPLVDVAA</sequence>
<dbReference type="InterPro" id="IPR021879">
    <property type="entry name" value="VC2046_fam"/>
</dbReference>